<feature type="transmembrane region" description="Helical" evidence="8">
    <location>
        <begin position="12"/>
        <end position="29"/>
    </location>
</feature>
<feature type="transmembrane region" description="Helical" evidence="8">
    <location>
        <begin position="427"/>
        <end position="449"/>
    </location>
</feature>
<evidence type="ECO:0000256" key="5">
    <source>
        <dbReference type="ARBA" id="ARBA00023002"/>
    </source>
</evidence>
<feature type="transmembrane region" description="Helical" evidence="8">
    <location>
        <begin position="226"/>
        <end position="244"/>
    </location>
</feature>
<dbReference type="InterPro" id="IPR001750">
    <property type="entry name" value="ND/Mrp_TM"/>
</dbReference>
<evidence type="ECO:0000256" key="3">
    <source>
        <dbReference type="ARBA" id="ARBA00022692"/>
    </source>
</evidence>
<evidence type="ECO:0000313" key="10">
    <source>
        <dbReference type="EMBL" id="MFC7290918.1"/>
    </source>
</evidence>
<feature type="transmembrane region" description="Helical" evidence="8">
    <location>
        <begin position="250"/>
        <end position="268"/>
    </location>
</feature>
<dbReference type="RefSeq" id="WP_382166122.1">
    <property type="nucleotide sequence ID" value="NZ_JBHTBR010000002.1"/>
</dbReference>
<dbReference type="Pfam" id="PF00361">
    <property type="entry name" value="Proton_antipo_M"/>
    <property type="match status" value="1"/>
</dbReference>
<accession>A0ABW2IIJ2</accession>
<feature type="transmembrane region" description="Helical" evidence="8">
    <location>
        <begin position="35"/>
        <end position="55"/>
    </location>
</feature>
<gene>
    <name evidence="10" type="ORF">ACFQS8_04775</name>
</gene>
<keyword evidence="6 8" id="KW-0472">Membrane</keyword>
<feature type="transmembrane region" description="Helical" evidence="8">
    <location>
        <begin position="155"/>
        <end position="175"/>
    </location>
</feature>
<name>A0ABW2IIJ2_9PROT</name>
<dbReference type="Proteomes" id="UP001596492">
    <property type="component" value="Unassembled WGS sequence"/>
</dbReference>
<dbReference type="EMBL" id="JBHTBR010000002">
    <property type="protein sequence ID" value="MFC7290918.1"/>
    <property type="molecule type" value="Genomic_DNA"/>
</dbReference>
<evidence type="ECO:0000256" key="8">
    <source>
        <dbReference type="SAM" id="Phobius"/>
    </source>
</evidence>
<dbReference type="PANTHER" id="PTHR42682">
    <property type="entry name" value="HYDROGENASE-4 COMPONENT F"/>
    <property type="match status" value="1"/>
</dbReference>
<feature type="transmembrane region" description="Helical" evidence="8">
    <location>
        <begin position="385"/>
        <end position="406"/>
    </location>
</feature>
<organism evidence="10 11">
    <name type="scientific">Hirschia litorea</name>
    <dbReference type="NCBI Taxonomy" id="1199156"/>
    <lineage>
        <taxon>Bacteria</taxon>
        <taxon>Pseudomonadati</taxon>
        <taxon>Pseudomonadota</taxon>
        <taxon>Alphaproteobacteria</taxon>
        <taxon>Hyphomonadales</taxon>
        <taxon>Hyphomonadaceae</taxon>
        <taxon>Hirschia</taxon>
    </lineage>
</organism>
<dbReference type="PANTHER" id="PTHR42682:SF4">
    <property type="entry name" value="NADH-UBIQUINONE_PLASTOQUINONE"/>
    <property type="match status" value="1"/>
</dbReference>
<keyword evidence="11" id="KW-1185">Reference proteome</keyword>
<dbReference type="InterPro" id="IPR052175">
    <property type="entry name" value="ComplexI-like_HydComp"/>
</dbReference>
<protein>
    <submittedName>
        <fullName evidence="10">Na(+)/H(+) antiporter subunit D</fullName>
    </submittedName>
</protein>
<feature type="domain" description="NADH:quinone oxidoreductase/Mrp antiporter transmembrane" evidence="9">
    <location>
        <begin position="122"/>
        <end position="396"/>
    </location>
</feature>
<evidence type="ECO:0000256" key="2">
    <source>
        <dbReference type="ARBA" id="ARBA00022475"/>
    </source>
</evidence>
<evidence type="ECO:0000256" key="6">
    <source>
        <dbReference type="ARBA" id="ARBA00023136"/>
    </source>
</evidence>
<evidence type="ECO:0000259" key="9">
    <source>
        <dbReference type="Pfam" id="PF00361"/>
    </source>
</evidence>
<feature type="transmembrane region" description="Helical" evidence="8">
    <location>
        <begin position="572"/>
        <end position="591"/>
    </location>
</feature>
<comment type="caution">
    <text evidence="10">The sequence shown here is derived from an EMBL/GenBank/DDBJ whole genome shotgun (WGS) entry which is preliminary data.</text>
</comment>
<feature type="transmembrane region" description="Helical" evidence="8">
    <location>
        <begin position="350"/>
        <end position="373"/>
    </location>
</feature>
<feature type="transmembrane region" description="Helical" evidence="8">
    <location>
        <begin position="110"/>
        <end position="143"/>
    </location>
</feature>
<evidence type="ECO:0000313" key="11">
    <source>
        <dbReference type="Proteomes" id="UP001596492"/>
    </source>
</evidence>
<keyword evidence="4 8" id="KW-1133">Transmembrane helix</keyword>
<feature type="transmembrane region" description="Helical" evidence="8">
    <location>
        <begin position="275"/>
        <end position="296"/>
    </location>
</feature>
<feature type="transmembrane region" description="Helical" evidence="8">
    <location>
        <begin position="478"/>
        <end position="495"/>
    </location>
</feature>
<comment type="subcellular location">
    <subcellularLocation>
        <location evidence="1">Cell membrane</location>
        <topology evidence="1">Multi-pass membrane protein</topology>
    </subcellularLocation>
    <subcellularLocation>
        <location evidence="7">Membrane</location>
        <topology evidence="7">Multi-pass membrane protein</topology>
    </subcellularLocation>
</comment>
<reference evidence="11" key="1">
    <citation type="journal article" date="2019" name="Int. J. Syst. Evol. Microbiol.">
        <title>The Global Catalogue of Microorganisms (GCM) 10K type strain sequencing project: providing services to taxonomists for standard genome sequencing and annotation.</title>
        <authorList>
            <consortium name="The Broad Institute Genomics Platform"/>
            <consortium name="The Broad Institute Genome Sequencing Center for Infectious Disease"/>
            <person name="Wu L."/>
            <person name="Ma J."/>
        </authorList>
    </citation>
    <scope>NUCLEOTIDE SEQUENCE [LARGE SCALE GENOMIC DNA]</scope>
    <source>
        <strain evidence="11">CCUG 51308</strain>
    </source>
</reference>
<keyword evidence="3 7" id="KW-0812">Transmembrane</keyword>
<evidence type="ECO:0000256" key="1">
    <source>
        <dbReference type="ARBA" id="ARBA00004651"/>
    </source>
</evidence>
<keyword evidence="2" id="KW-1003">Cell membrane</keyword>
<feature type="transmembrane region" description="Helical" evidence="8">
    <location>
        <begin position="76"/>
        <end position="98"/>
    </location>
</feature>
<dbReference type="NCBIfam" id="NF009310">
    <property type="entry name" value="PRK12668.1"/>
    <property type="match status" value="1"/>
</dbReference>
<proteinExistence type="predicted"/>
<evidence type="ECO:0000256" key="7">
    <source>
        <dbReference type="RuleBase" id="RU000320"/>
    </source>
</evidence>
<evidence type="ECO:0000256" key="4">
    <source>
        <dbReference type="ARBA" id="ARBA00022989"/>
    </source>
</evidence>
<sequence length="592" mass="64157">MSSEFLNLLKDINPGFVVILAGLLAYVVRVPALRAVITIGGPILGIVMLATLSDFKVDHGVLRIMDLTAITYRVDSLSFIFALAFLIAAAINSVYSLHNKDPLQDACALVYAGAAIAASLCGDLMTVFFFWELTAVSSVFLIWQTGTKAAYKAGMRYIAIQILSGVLLLFGATYFLQNHGNLELRAISLEEPGAWLIFLALGIKAAFPFLHNWLQDSYPKATPTGAVVLSAFTTKLAVYAFARLFPGEHILIYIGAAMTIFPVFFAVVENDLRKVLAYSLNNQVGFMICAIGVANLDTEYGRYALNGAAAHAFAHIMYKGLLFMSMGAVQYRTGTAKASELGGLWRSMPLTTLFCLIGAASISAFPLFSGFVAKSMTLSAVGHEGYVLVWCMLLFASAGVLEHSGIKIPYFAFFGHDSGKRPKEAPFNMLLAMGCSAFICIAVGIPGLGGTRWLYSQLPYATEALYYLEHSLWTVDHVVTQFQLLVLAMLAFVLMKRFGFYPAEKPGVVLDFDWTYRRLGYGLAKWSENLWARSSPAMMAGWRSVGSRAHASLMAAFSPEGMLAKGGVSGSMAVWSALILGLVIAVSVISAI</sequence>
<keyword evidence="5" id="KW-0560">Oxidoreductase</keyword>
<feature type="transmembrane region" description="Helical" evidence="8">
    <location>
        <begin position="308"/>
        <end position="329"/>
    </location>
</feature>
<feature type="transmembrane region" description="Helical" evidence="8">
    <location>
        <begin position="195"/>
        <end position="214"/>
    </location>
</feature>